<feature type="transmembrane region" description="Helical" evidence="9">
    <location>
        <begin position="97"/>
        <end position="118"/>
    </location>
</feature>
<sequence length="565" mass="56506">MTTPAPLAGAGRVAGAAALIAVLTVVSRLAGFGRTAVFTWVVEKSDLGGMYVVANYVPNIIFEIVAGGALASLVVPLLAGGVAAGDRRAVAATTGALLTWTLTLLVPLAVLVALFARPAVDLLGDHPTPAELAAGERMLRVFAPQLPLYGIGIVLTGVLQAHRRFAWPVIAPLLSSLTVIVVYLVFGGVEGRGAAVSEVGRGGELILSAGTTLGVVVLSLSLLIPLRRLGLRLRPGYAFPADARARIGGLAVAGAVTVTAQQIALMVALNRVSGGPTGSPQVFTLAQTMYLLPWAVLAVPLATAAYPTLAAAAAGGDERGYLRTLAGTTRGVLLFSFLGAAALVGTAGPVAAFFYPGDPGSTAAAIVGFAPGLLGYGLFAVLSRALYARGDVRPATVAITVGWLAVPLVAVPLAALLPDADRVLAVTLANSAGMLLLGGLLLVAVRRAAGPAALTGAARAGAAGLLGGTLAAVAGAGAARALAAAGGGTPTTLAALAQGMLSGVLVGVVFLAVVWVADRPDVRPLLAGVLRRLSRTGRRAGARDGGSQEEGTPPERGDGKETVSR</sequence>
<dbReference type="Pfam" id="PF03023">
    <property type="entry name" value="MurJ"/>
    <property type="match status" value="1"/>
</dbReference>
<feature type="transmembrane region" description="Helical" evidence="9">
    <location>
        <begin position="138"/>
        <end position="158"/>
    </location>
</feature>
<dbReference type="InterPro" id="IPR004268">
    <property type="entry name" value="MurJ"/>
</dbReference>
<organism evidence="10 11">
    <name type="scientific">Micromonospora endolithica</name>
    <dbReference type="NCBI Taxonomy" id="230091"/>
    <lineage>
        <taxon>Bacteria</taxon>
        <taxon>Bacillati</taxon>
        <taxon>Actinomycetota</taxon>
        <taxon>Actinomycetes</taxon>
        <taxon>Micromonosporales</taxon>
        <taxon>Micromonosporaceae</taxon>
        <taxon>Micromonospora</taxon>
    </lineage>
</organism>
<comment type="subcellular location">
    <subcellularLocation>
        <location evidence="1">Cell membrane</location>
        <topology evidence="1">Multi-pass membrane protein</topology>
    </subcellularLocation>
</comment>
<evidence type="ECO:0000313" key="11">
    <source>
        <dbReference type="Proteomes" id="UP000281726"/>
    </source>
</evidence>
<dbReference type="GO" id="GO:0008360">
    <property type="term" value="P:regulation of cell shape"/>
    <property type="evidence" value="ECO:0007669"/>
    <property type="project" value="UniProtKB-KW"/>
</dbReference>
<name>A0A3A9YPS8_9ACTN</name>
<evidence type="ECO:0000256" key="4">
    <source>
        <dbReference type="ARBA" id="ARBA00022960"/>
    </source>
</evidence>
<feature type="transmembrane region" description="Helical" evidence="9">
    <location>
        <begin position="60"/>
        <end position="85"/>
    </location>
</feature>
<dbReference type="InterPro" id="IPR051050">
    <property type="entry name" value="Lipid_II_flippase_MurJ/MviN"/>
</dbReference>
<keyword evidence="7 9" id="KW-0472">Membrane</keyword>
<dbReference type="Proteomes" id="UP000281726">
    <property type="component" value="Unassembled WGS sequence"/>
</dbReference>
<evidence type="ECO:0000313" key="10">
    <source>
        <dbReference type="EMBL" id="RKN37949.1"/>
    </source>
</evidence>
<feature type="compositionally biased region" description="Basic and acidic residues" evidence="8">
    <location>
        <begin position="553"/>
        <end position="565"/>
    </location>
</feature>
<dbReference type="PANTHER" id="PTHR47019">
    <property type="entry name" value="LIPID II FLIPPASE MURJ"/>
    <property type="match status" value="1"/>
</dbReference>
<feature type="transmembrane region" description="Helical" evidence="9">
    <location>
        <begin position="395"/>
        <end position="417"/>
    </location>
</feature>
<dbReference type="GO" id="GO:0034204">
    <property type="term" value="P:lipid translocation"/>
    <property type="evidence" value="ECO:0007669"/>
    <property type="project" value="TreeGrafter"/>
</dbReference>
<evidence type="ECO:0000256" key="8">
    <source>
        <dbReference type="SAM" id="MobiDB-lite"/>
    </source>
</evidence>
<evidence type="ECO:0000256" key="1">
    <source>
        <dbReference type="ARBA" id="ARBA00004651"/>
    </source>
</evidence>
<evidence type="ECO:0000256" key="9">
    <source>
        <dbReference type="SAM" id="Phobius"/>
    </source>
</evidence>
<feature type="transmembrane region" description="Helical" evidence="9">
    <location>
        <begin position="247"/>
        <end position="269"/>
    </location>
</feature>
<reference evidence="10 11" key="1">
    <citation type="journal article" date="2004" name="Syst. Appl. Microbiol.">
        <title>Cryptoendolithic actinomycetes from antarctic sandstone rock samples: Micromonospora endolithica sp. nov. and two isolates related to Micromonospora coerulea Jensen 1932.</title>
        <authorList>
            <person name="Hirsch P."/>
            <person name="Mevs U."/>
            <person name="Kroppenstedt R.M."/>
            <person name="Schumann P."/>
            <person name="Stackebrandt E."/>
        </authorList>
    </citation>
    <scope>NUCLEOTIDE SEQUENCE [LARGE SCALE GENOMIC DNA]</scope>
    <source>
        <strain evidence="10 11">JCM 12677</strain>
    </source>
</reference>
<evidence type="ECO:0000256" key="7">
    <source>
        <dbReference type="ARBA" id="ARBA00023136"/>
    </source>
</evidence>
<evidence type="ECO:0000256" key="6">
    <source>
        <dbReference type="ARBA" id="ARBA00022989"/>
    </source>
</evidence>
<proteinExistence type="predicted"/>
<dbReference type="GO" id="GO:0009252">
    <property type="term" value="P:peptidoglycan biosynthetic process"/>
    <property type="evidence" value="ECO:0007669"/>
    <property type="project" value="UniProtKB-KW"/>
</dbReference>
<dbReference type="EMBL" id="RBAK01000024">
    <property type="protein sequence ID" value="RKN37949.1"/>
    <property type="molecule type" value="Genomic_DNA"/>
</dbReference>
<feature type="region of interest" description="Disordered" evidence="8">
    <location>
        <begin position="536"/>
        <end position="565"/>
    </location>
</feature>
<comment type="caution">
    <text evidence="10">The sequence shown here is derived from an EMBL/GenBank/DDBJ whole genome shotgun (WGS) entry which is preliminary data.</text>
</comment>
<keyword evidence="11" id="KW-1185">Reference proteome</keyword>
<feature type="transmembrane region" description="Helical" evidence="9">
    <location>
        <begin position="289"/>
        <end position="312"/>
    </location>
</feature>
<keyword evidence="6 9" id="KW-1133">Transmembrane helix</keyword>
<evidence type="ECO:0000256" key="5">
    <source>
        <dbReference type="ARBA" id="ARBA00022984"/>
    </source>
</evidence>
<keyword evidence="5" id="KW-0573">Peptidoglycan synthesis</keyword>
<feature type="transmembrane region" description="Helical" evidence="9">
    <location>
        <begin position="361"/>
        <end position="383"/>
    </location>
</feature>
<feature type="transmembrane region" description="Helical" evidence="9">
    <location>
        <begin position="423"/>
        <end position="445"/>
    </location>
</feature>
<feature type="transmembrane region" description="Helical" evidence="9">
    <location>
        <begin position="165"/>
        <end position="186"/>
    </location>
</feature>
<keyword evidence="2" id="KW-1003">Cell membrane</keyword>
<feature type="transmembrane region" description="Helical" evidence="9">
    <location>
        <begin position="457"/>
        <end position="483"/>
    </location>
</feature>
<dbReference type="AlphaFoldDB" id="A0A3A9YPS8"/>
<feature type="transmembrane region" description="Helical" evidence="9">
    <location>
        <begin position="332"/>
        <end position="355"/>
    </location>
</feature>
<feature type="transmembrane region" description="Helical" evidence="9">
    <location>
        <begin position="12"/>
        <end position="40"/>
    </location>
</feature>
<dbReference type="PANTHER" id="PTHR47019:SF1">
    <property type="entry name" value="LIPID II FLIPPASE MURJ"/>
    <property type="match status" value="1"/>
</dbReference>
<feature type="transmembrane region" description="Helical" evidence="9">
    <location>
        <begin position="206"/>
        <end position="226"/>
    </location>
</feature>
<dbReference type="RefSeq" id="WP_120733305.1">
    <property type="nucleotide sequence ID" value="NZ_RBAK01000024.1"/>
</dbReference>
<protein>
    <submittedName>
        <fullName evidence="10">Virulence factor MviN</fullName>
    </submittedName>
</protein>
<evidence type="ECO:0000256" key="2">
    <source>
        <dbReference type="ARBA" id="ARBA00022475"/>
    </source>
</evidence>
<feature type="transmembrane region" description="Helical" evidence="9">
    <location>
        <begin position="495"/>
        <end position="517"/>
    </location>
</feature>
<keyword evidence="3 9" id="KW-0812">Transmembrane</keyword>
<dbReference type="GO" id="GO:0005886">
    <property type="term" value="C:plasma membrane"/>
    <property type="evidence" value="ECO:0007669"/>
    <property type="project" value="UniProtKB-SubCell"/>
</dbReference>
<accession>A0A3A9YPS8</accession>
<dbReference type="GO" id="GO:0015648">
    <property type="term" value="F:lipid-linked peptidoglycan transporter activity"/>
    <property type="evidence" value="ECO:0007669"/>
    <property type="project" value="TreeGrafter"/>
</dbReference>
<keyword evidence="4" id="KW-0133">Cell shape</keyword>
<gene>
    <name evidence="10" type="ORF">D7223_31795</name>
</gene>
<evidence type="ECO:0000256" key="3">
    <source>
        <dbReference type="ARBA" id="ARBA00022692"/>
    </source>
</evidence>